<dbReference type="PANTHER" id="PTHR45800:SF35">
    <property type="entry name" value="1-PHOSPHATIDYLINOSITOL 4-KINASE"/>
    <property type="match status" value="1"/>
</dbReference>
<evidence type="ECO:0000256" key="2">
    <source>
        <dbReference type="ARBA" id="ARBA00012169"/>
    </source>
</evidence>
<evidence type="ECO:0000256" key="7">
    <source>
        <dbReference type="SAM" id="MobiDB-lite"/>
    </source>
</evidence>
<feature type="domain" description="PI3K/PI4K catalytic" evidence="8">
    <location>
        <begin position="1"/>
        <end position="183"/>
    </location>
</feature>
<comment type="similarity">
    <text evidence="1">Belongs to the PI3/PI4-kinase family. Type II PI4K subfamily.</text>
</comment>
<evidence type="ECO:0000313" key="10">
    <source>
        <dbReference type="Proteomes" id="UP000215914"/>
    </source>
</evidence>
<dbReference type="PROSITE" id="PS50290">
    <property type="entry name" value="PI3_4_KINASE_3"/>
    <property type="match status" value="1"/>
</dbReference>
<keyword evidence="6" id="KW-0067">ATP-binding</keyword>
<feature type="region of interest" description="Disordered" evidence="7">
    <location>
        <begin position="202"/>
        <end position="222"/>
    </location>
</feature>
<dbReference type="InParanoid" id="A0A251V0N4"/>
<evidence type="ECO:0000256" key="1">
    <source>
        <dbReference type="ARBA" id="ARBA00008941"/>
    </source>
</evidence>
<protein>
    <recommendedName>
        <fullName evidence="2">1-phosphatidylinositol 4-kinase</fullName>
        <ecNumber evidence="2">2.7.1.67</ecNumber>
    </recommendedName>
</protein>
<proteinExistence type="inferred from homology"/>
<evidence type="ECO:0000256" key="5">
    <source>
        <dbReference type="ARBA" id="ARBA00022777"/>
    </source>
</evidence>
<name>A0A251V0N4_HELAN</name>
<keyword evidence="10" id="KW-1185">Reference proteome</keyword>
<sequence>MIILLIDHGTSSFSVSNVHRVGILDVRILNTDRHAGNLLVRKVNDGGKFGRQVELIPIDHGLCLPESLEDPYFEWIHWPQASIPFSEDELDYIESLDPYQDWELSRNELPMIREACLRILTLCTIFLKQAAGFVQASELEVLCMEARRAAAETNRETFVLSPKTGLQEDGFQFEIDYDDLESSINPTLPFQFGFGRNPLSKLEEEDENEEDVRPASGKIPSVSNLSASLKKSLSVGDSPAGHRRPSEQVPASASFVKVADMTDEEWSLFLEKFRGLLQHTLTARKSGGVGPRQRQMLGTSCRFLLF</sequence>
<evidence type="ECO:0000256" key="6">
    <source>
        <dbReference type="ARBA" id="ARBA00022840"/>
    </source>
</evidence>
<dbReference type="GO" id="GO:0005524">
    <property type="term" value="F:ATP binding"/>
    <property type="evidence" value="ECO:0007669"/>
    <property type="project" value="UniProtKB-KW"/>
</dbReference>
<accession>A0A251V0N4</accession>
<reference evidence="10" key="1">
    <citation type="journal article" date="2017" name="Nature">
        <title>The sunflower genome provides insights into oil metabolism, flowering and Asterid evolution.</title>
        <authorList>
            <person name="Badouin H."/>
            <person name="Gouzy J."/>
            <person name="Grassa C.J."/>
            <person name="Murat F."/>
            <person name="Staton S.E."/>
            <person name="Cottret L."/>
            <person name="Lelandais-Briere C."/>
            <person name="Owens G.L."/>
            <person name="Carrere S."/>
            <person name="Mayjonade B."/>
            <person name="Legrand L."/>
            <person name="Gill N."/>
            <person name="Kane N.C."/>
            <person name="Bowers J.E."/>
            <person name="Hubner S."/>
            <person name="Bellec A."/>
            <person name="Berard A."/>
            <person name="Berges H."/>
            <person name="Blanchet N."/>
            <person name="Boniface M.C."/>
            <person name="Brunel D."/>
            <person name="Catrice O."/>
            <person name="Chaidir N."/>
            <person name="Claudel C."/>
            <person name="Donnadieu C."/>
            <person name="Faraut T."/>
            <person name="Fievet G."/>
            <person name="Helmstetter N."/>
            <person name="King M."/>
            <person name="Knapp S.J."/>
            <person name="Lai Z."/>
            <person name="Le Paslier M.C."/>
            <person name="Lippi Y."/>
            <person name="Lorenzon L."/>
            <person name="Mandel J.R."/>
            <person name="Marage G."/>
            <person name="Marchand G."/>
            <person name="Marquand E."/>
            <person name="Bret-Mestries E."/>
            <person name="Morien E."/>
            <person name="Nambeesan S."/>
            <person name="Nguyen T."/>
            <person name="Pegot-Espagnet P."/>
            <person name="Pouilly N."/>
            <person name="Raftis F."/>
            <person name="Sallet E."/>
            <person name="Schiex T."/>
            <person name="Thomas J."/>
            <person name="Vandecasteele C."/>
            <person name="Vares D."/>
            <person name="Vear F."/>
            <person name="Vautrin S."/>
            <person name="Crespi M."/>
            <person name="Mangin B."/>
            <person name="Burke J.M."/>
            <person name="Salse J."/>
            <person name="Munos S."/>
            <person name="Vincourt P."/>
            <person name="Rieseberg L.H."/>
            <person name="Langlade N.B."/>
        </authorList>
    </citation>
    <scope>NUCLEOTIDE SEQUENCE [LARGE SCALE GENOMIC DNA]</scope>
    <source>
        <strain evidence="10">cv. SF193</strain>
    </source>
</reference>
<evidence type="ECO:0000256" key="4">
    <source>
        <dbReference type="ARBA" id="ARBA00022741"/>
    </source>
</evidence>
<dbReference type="AlphaFoldDB" id="A0A251V0N4"/>
<organism evidence="9 10">
    <name type="scientific">Helianthus annuus</name>
    <name type="common">Common sunflower</name>
    <dbReference type="NCBI Taxonomy" id="4232"/>
    <lineage>
        <taxon>Eukaryota</taxon>
        <taxon>Viridiplantae</taxon>
        <taxon>Streptophyta</taxon>
        <taxon>Embryophyta</taxon>
        <taxon>Tracheophyta</taxon>
        <taxon>Spermatophyta</taxon>
        <taxon>Magnoliopsida</taxon>
        <taxon>eudicotyledons</taxon>
        <taxon>Gunneridae</taxon>
        <taxon>Pentapetalae</taxon>
        <taxon>asterids</taxon>
        <taxon>campanulids</taxon>
        <taxon>Asterales</taxon>
        <taxon>Asteraceae</taxon>
        <taxon>Asteroideae</taxon>
        <taxon>Heliantheae alliance</taxon>
        <taxon>Heliantheae</taxon>
        <taxon>Helianthus</taxon>
    </lineage>
</organism>
<dbReference type="Pfam" id="PF00454">
    <property type="entry name" value="PI3_PI4_kinase"/>
    <property type="match status" value="1"/>
</dbReference>
<dbReference type="InterPro" id="IPR044571">
    <property type="entry name" value="P4KG1-8"/>
</dbReference>
<dbReference type="GO" id="GO:0004430">
    <property type="term" value="F:1-phosphatidylinositol 4-kinase activity"/>
    <property type="evidence" value="ECO:0007669"/>
    <property type="project" value="UniProtKB-EC"/>
</dbReference>
<evidence type="ECO:0000259" key="8">
    <source>
        <dbReference type="PROSITE" id="PS50290"/>
    </source>
</evidence>
<dbReference type="EC" id="2.7.1.67" evidence="2"/>
<keyword evidence="5 9" id="KW-0418">Kinase</keyword>
<dbReference type="InterPro" id="IPR000403">
    <property type="entry name" value="PI3/4_kinase_cat_dom"/>
</dbReference>
<evidence type="ECO:0000313" key="9">
    <source>
        <dbReference type="EMBL" id="OTG28676.1"/>
    </source>
</evidence>
<gene>
    <name evidence="9" type="ORF">HannXRQ_Chr04g0113921</name>
</gene>
<evidence type="ECO:0000256" key="3">
    <source>
        <dbReference type="ARBA" id="ARBA00022679"/>
    </source>
</evidence>
<keyword evidence="4" id="KW-0547">Nucleotide-binding</keyword>
<dbReference type="Proteomes" id="UP000215914">
    <property type="component" value="Chromosome 4"/>
</dbReference>
<dbReference type="PANTHER" id="PTHR45800">
    <property type="entry name" value="PHOSPHATIDYLINOSITOL 4-KINASE GAMMA"/>
    <property type="match status" value="1"/>
</dbReference>
<keyword evidence="3" id="KW-0808">Transferase</keyword>
<dbReference type="EMBL" id="CM007893">
    <property type="protein sequence ID" value="OTG28676.1"/>
    <property type="molecule type" value="Genomic_DNA"/>
</dbReference>